<protein>
    <submittedName>
        <fullName evidence="1">Uncharacterized protein</fullName>
    </submittedName>
</protein>
<name>A0A0D9Z9B6_9ORYZ</name>
<accession>A0A0D9Z9B6</accession>
<evidence type="ECO:0000313" key="2">
    <source>
        <dbReference type="Proteomes" id="UP000026961"/>
    </source>
</evidence>
<sequence>MCMISSLLLDVDIEKGMQDVQHKVSIRSSCLVLAAAARQRTRRCGPIPARKRSGSGAVSEVGRATLNCDGNLVFLLYREGPGPPPTGGRR</sequence>
<dbReference type="AlphaFoldDB" id="A0A0D9Z9B6"/>
<dbReference type="EnsemblPlants" id="OGLUM03G23290.1">
    <property type="protein sequence ID" value="OGLUM03G23290.1"/>
    <property type="gene ID" value="OGLUM03G23290"/>
</dbReference>
<reference evidence="1" key="1">
    <citation type="submission" date="2015-04" db="UniProtKB">
        <authorList>
            <consortium name="EnsemblPlants"/>
        </authorList>
    </citation>
    <scope>IDENTIFICATION</scope>
</reference>
<evidence type="ECO:0000313" key="1">
    <source>
        <dbReference type="EnsemblPlants" id="OGLUM03G23290.1"/>
    </source>
</evidence>
<keyword evidence="2" id="KW-1185">Reference proteome</keyword>
<dbReference type="Gramene" id="OGLUM03G23290.1">
    <property type="protein sequence ID" value="OGLUM03G23290.1"/>
    <property type="gene ID" value="OGLUM03G23290"/>
</dbReference>
<dbReference type="Proteomes" id="UP000026961">
    <property type="component" value="Chromosome 3"/>
</dbReference>
<reference evidence="1" key="2">
    <citation type="submission" date="2018-05" db="EMBL/GenBank/DDBJ databases">
        <title>OgluRS3 (Oryza glumaepatula Reference Sequence Version 3).</title>
        <authorList>
            <person name="Zhang J."/>
            <person name="Kudrna D."/>
            <person name="Lee S."/>
            <person name="Talag J."/>
            <person name="Welchert J."/>
            <person name="Wing R.A."/>
        </authorList>
    </citation>
    <scope>NUCLEOTIDE SEQUENCE [LARGE SCALE GENOMIC DNA]</scope>
</reference>
<dbReference type="HOGENOM" id="CLU_2444438_0_0_1"/>
<organism evidence="1">
    <name type="scientific">Oryza glumipatula</name>
    <dbReference type="NCBI Taxonomy" id="40148"/>
    <lineage>
        <taxon>Eukaryota</taxon>
        <taxon>Viridiplantae</taxon>
        <taxon>Streptophyta</taxon>
        <taxon>Embryophyta</taxon>
        <taxon>Tracheophyta</taxon>
        <taxon>Spermatophyta</taxon>
        <taxon>Magnoliopsida</taxon>
        <taxon>Liliopsida</taxon>
        <taxon>Poales</taxon>
        <taxon>Poaceae</taxon>
        <taxon>BOP clade</taxon>
        <taxon>Oryzoideae</taxon>
        <taxon>Oryzeae</taxon>
        <taxon>Oryzinae</taxon>
        <taxon>Oryza</taxon>
    </lineage>
</organism>
<proteinExistence type="predicted"/>